<evidence type="ECO:0000313" key="4">
    <source>
        <dbReference type="Proteomes" id="UP000190229"/>
    </source>
</evidence>
<dbReference type="GO" id="GO:0005829">
    <property type="term" value="C:cytosol"/>
    <property type="evidence" value="ECO:0007669"/>
    <property type="project" value="TreeGrafter"/>
</dbReference>
<dbReference type="InterPro" id="IPR011990">
    <property type="entry name" value="TPR-like_helical_dom_sf"/>
</dbReference>
<comment type="caution">
    <text evidence="3">The sequence shown here is derived from an EMBL/GenBank/DDBJ whole genome shotgun (WGS) entry which is preliminary data.</text>
</comment>
<reference evidence="3 4" key="1">
    <citation type="submission" date="2017-02" db="EMBL/GenBank/DDBJ databases">
        <title>Draft genome of Acidibacillus ferrooxidans Huett2.</title>
        <authorList>
            <person name="Schopf S."/>
        </authorList>
    </citation>
    <scope>NUCLEOTIDE SEQUENCE [LARGE SCALE GENOMIC DNA]</scope>
    <source>
        <strain evidence="3 4">Huett2</strain>
    </source>
</reference>
<keyword evidence="4" id="KW-1185">Reference proteome</keyword>
<dbReference type="InterPro" id="IPR050807">
    <property type="entry name" value="TransReg_Diox_bact_type"/>
</dbReference>
<dbReference type="CDD" id="cd00093">
    <property type="entry name" value="HTH_XRE"/>
    <property type="match status" value="1"/>
</dbReference>
<dbReference type="GO" id="GO:0003700">
    <property type="term" value="F:DNA-binding transcription factor activity"/>
    <property type="evidence" value="ECO:0007669"/>
    <property type="project" value="TreeGrafter"/>
</dbReference>
<dbReference type="Gene3D" id="1.25.40.10">
    <property type="entry name" value="Tetratricopeptide repeat domain"/>
    <property type="match status" value="2"/>
</dbReference>
<dbReference type="PANTHER" id="PTHR46797">
    <property type="entry name" value="HTH-TYPE TRANSCRIPTIONAL REGULATOR"/>
    <property type="match status" value="1"/>
</dbReference>
<evidence type="ECO:0000313" key="3">
    <source>
        <dbReference type="EMBL" id="OPG16624.1"/>
    </source>
</evidence>
<dbReference type="Proteomes" id="UP000190229">
    <property type="component" value="Unassembled WGS sequence"/>
</dbReference>
<dbReference type="SUPFAM" id="SSF47413">
    <property type="entry name" value="lambda repressor-like DNA-binding domains"/>
    <property type="match status" value="1"/>
</dbReference>
<dbReference type="EMBL" id="MWPS01000016">
    <property type="protein sequence ID" value="OPG16624.1"/>
    <property type="molecule type" value="Genomic_DNA"/>
</dbReference>
<gene>
    <name evidence="3" type="ORF">B2M26_07120</name>
</gene>
<dbReference type="SUPFAM" id="SSF48452">
    <property type="entry name" value="TPR-like"/>
    <property type="match status" value="2"/>
</dbReference>
<dbReference type="InterPro" id="IPR019734">
    <property type="entry name" value="TPR_rpt"/>
</dbReference>
<keyword evidence="1" id="KW-0238">DNA-binding</keyword>
<evidence type="ECO:0000256" key="1">
    <source>
        <dbReference type="ARBA" id="ARBA00023125"/>
    </source>
</evidence>
<organism evidence="3 4">
    <name type="scientific">Ferroacidibacillus organovorans</name>
    <dbReference type="NCBI Taxonomy" id="1765683"/>
    <lineage>
        <taxon>Bacteria</taxon>
        <taxon>Bacillati</taxon>
        <taxon>Bacillota</taxon>
        <taxon>Bacilli</taxon>
        <taxon>Bacillales</taxon>
        <taxon>Alicyclobacillaceae</taxon>
        <taxon>Ferroacidibacillus</taxon>
    </lineage>
</organism>
<feature type="domain" description="HTH cro/C1-type" evidence="2">
    <location>
        <begin position="12"/>
        <end position="65"/>
    </location>
</feature>
<dbReference type="SMART" id="SM00530">
    <property type="entry name" value="HTH_XRE"/>
    <property type="match status" value="1"/>
</dbReference>
<proteinExistence type="predicted"/>
<evidence type="ECO:0000259" key="2">
    <source>
        <dbReference type="PROSITE" id="PS50943"/>
    </source>
</evidence>
<dbReference type="PROSITE" id="PS50943">
    <property type="entry name" value="HTH_CROC1"/>
    <property type="match status" value="1"/>
</dbReference>
<dbReference type="RefSeq" id="WP_079290318.1">
    <property type="nucleotide sequence ID" value="NZ_MWPS01000016.1"/>
</dbReference>
<protein>
    <recommendedName>
        <fullName evidence="2">HTH cro/C1-type domain-containing protein</fullName>
    </recommendedName>
</protein>
<dbReference type="PANTHER" id="PTHR46797:SF1">
    <property type="entry name" value="METHYLPHOSPHONATE SYNTHASE"/>
    <property type="match status" value="1"/>
</dbReference>
<dbReference type="Pfam" id="PF01381">
    <property type="entry name" value="HTH_3"/>
    <property type="match status" value="1"/>
</dbReference>
<dbReference type="Gene3D" id="1.10.260.40">
    <property type="entry name" value="lambda repressor-like DNA-binding domains"/>
    <property type="match status" value="1"/>
</dbReference>
<dbReference type="AlphaFoldDB" id="A0A1V4EV30"/>
<accession>A0A1V4EV30</accession>
<dbReference type="GO" id="GO:0003677">
    <property type="term" value="F:DNA binding"/>
    <property type="evidence" value="ECO:0007669"/>
    <property type="project" value="UniProtKB-KW"/>
</dbReference>
<sequence length="444" mass="49770">MTKTPMTLGGKIRALRLAKGMTQGELAGREITPGLISQIESDRVAPSERVVNLLTKALDVNPSELLSEIELRHRQTQLLRDARDLLDRSAPHAAKPLLDLLAQASISYVTKTELDLEIARLYEQLGMFPEAETLYERVSARALVHHEWMIGASSLNRQGELHLANGRYILAYHCFLQALWYLDQSTQPIPQAVFTTRKNLSITAYRLGNTDQSFDFARSAFSDVKTSGSRVDCAELCHLLSVLSMENKSGEEALAYAREAISIYSSLGQTYALTDAYMNLAIIQRERGYSQEAVSLLPQLITDYHKQGRMDALSNAWSERAQCEISIAQYEDAARSVERALALSKEESPERAEALRVQGLLLRATAQYDVAFLTLKNAAARFEALQLLNSAVATLEVMKDMILRQEKADDLFVVDELIARFSLILKQRLRVTEMTVLPPEKKHV</sequence>
<dbReference type="InterPro" id="IPR010982">
    <property type="entry name" value="Lambda_DNA-bd_dom_sf"/>
</dbReference>
<dbReference type="SMART" id="SM00028">
    <property type="entry name" value="TPR"/>
    <property type="match status" value="4"/>
</dbReference>
<name>A0A1V4EV30_9BACL</name>
<dbReference type="InterPro" id="IPR001387">
    <property type="entry name" value="Cro/C1-type_HTH"/>
</dbReference>